<gene>
    <name evidence="1" type="ORF">LWHH1689_1898</name>
</gene>
<dbReference type="EMBL" id="CP027805">
    <property type="protein sequence ID" value="AWD63179.1"/>
    <property type="molecule type" value="Genomic_DNA"/>
</dbReference>
<accession>A0A2S1ETQ1</accession>
<evidence type="ECO:0000313" key="1">
    <source>
        <dbReference type="EMBL" id="AWD63179.1"/>
    </source>
</evidence>
<dbReference type="Proteomes" id="UP000244369">
    <property type="component" value="Chromosome"/>
</dbReference>
<organism evidence="1 2">
    <name type="scientific">Limosilactobacillus reuteri</name>
    <name type="common">Lactobacillus reuteri</name>
    <dbReference type="NCBI Taxonomy" id="1598"/>
    <lineage>
        <taxon>Bacteria</taxon>
        <taxon>Bacillati</taxon>
        <taxon>Bacillota</taxon>
        <taxon>Bacilli</taxon>
        <taxon>Lactobacillales</taxon>
        <taxon>Lactobacillaceae</taxon>
        <taxon>Limosilactobacillus</taxon>
    </lineage>
</organism>
<protein>
    <submittedName>
        <fullName evidence="1">Uncharacterized protein</fullName>
    </submittedName>
</protein>
<dbReference type="AlphaFoldDB" id="A0A2S1ETQ1"/>
<proteinExistence type="predicted"/>
<evidence type="ECO:0000313" key="2">
    <source>
        <dbReference type="Proteomes" id="UP000244369"/>
    </source>
</evidence>
<sequence length="51" mass="6016">MTLPLFKFLFLKASLQAEHGMVNDYLIFHNKKDGSIFSHALFVKWNFIEDI</sequence>
<name>A0A2S1ETQ1_LIMRT</name>
<reference evidence="1 2" key="1">
    <citation type="submission" date="2018-03" db="EMBL/GenBank/DDBJ databases">
        <title>Complete Genome Sequence of the Chinese traditional Highland Barley wine Isolate Lactobacillus reuteri WHH1689.</title>
        <authorList>
            <person name="Chen S."/>
            <person name="Chen L."/>
            <person name="Chen L."/>
            <person name="Li Y."/>
        </authorList>
    </citation>
    <scope>NUCLEOTIDE SEQUENCE [LARGE SCALE GENOMIC DNA]</scope>
    <source>
        <strain evidence="1 2">WHH1689</strain>
    </source>
</reference>